<keyword evidence="6 10" id="KW-1133">Transmembrane helix</keyword>
<sequence length="456" mass="51651">MPGIKLITLNEGRFSKVGMIPFVLKQQKEEDPDVVRGYEDLWAYGVRFYAIYPKLLNRWYYVYGVYENILHFLYSYYVISYSVSIAIAIPYKNTGLTASLICLGVMTLIYFIVAHNFIYRRELVDRMFKIVGQGFFKYERPLTEGEKAILKKADVQCRKNFYFYNLLALVATILQFVVSPVVHALQGKPPSSIVDGGVPLNSNLPIPIYLPWDTETPLKYWLTCVVMLQNGGLEAGIIGSACALYCNLCTKLSAQLTLLSYSLADLENRAIYAYELKGRTKKDNDEEHYNDPIFHECMNHCLNENIRHHVVLMKFYQILQNTVSLSMFGIFSGTALQVSASLFQIWSLVEKGEINELLVSGSEYLSNGVVNMSILAAYCLYGQKVTDASGEVNFAFFETQWLGANGSFKKKILICQANTMEPFILWAMGLISASNATLMDILKTTFSYLNLLIATL</sequence>
<dbReference type="Proteomes" id="UP001307889">
    <property type="component" value="Chromosome 7"/>
</dbReference>
<evidence type="ECO:0000313" key="12">
    <source>
        <dbReference type="Proteomes" id="UP001307889"/>
    </source>
</evidence>
<dbReference type="InterPro" id="IPR004117">
    <property type="entry name" value="7tm6_olfct_rcpt"/>
</dbReference>
<organism evidence="11 12">
    <name type="scientific">Nesidiocoris tenuis</name>
    <dbReference type="NCBI Taxonomy" id="355587"/>
    <lineage>
        <taxon>Eukaryota</taxon>
        <taxon>Metazoa</taxon>
        <taxon>Ecdysozoa</taxon>
        <taxon>Arthropoda</taxon>
        <taxon>Hexapoda</taxon>
        <taxon>Insecta</taxon>
        <taxon>Pterygota</taxon>
        <taxon>Neoptera</taxon>
        <taxon>Paraneoptera</taxon>
        <taxon>Hemiptera</taxon>
        <taxon>Heteroptera</taxon>
        <taxon>Panheteroptera</taxon>
        <taxon>Cimicomorpha</taxon>
        <taxon>Miridae</taxon>
        <taxon>Dicyphina</taxon>
        <taxon>Nesidiocoris</taxon>
    </lineage>
</organism>
<dbReference type="PANTHER" id="PTHR21137">
    <property type="entry name" value="ODORANT RECEPTOR"/>
    <property type="match status" value="1"/>
</dbReference>
<evidence type="ECO:0000256" key="1">
    <source>
        <dbReference type="ARBA" id="ARBA00004651"/>
    </source>
</evidence>
<evidence type="ECO:0000256" key="8">
    <source>
        <dbReference type="ARBA" id="ARBA00023170"/>
    </source>
</evidence>
<dbReference type="PANTHER" id="PTHR21137:SF35">
    <property type="entry name" value="ODORANT RECEPTOR 19A-RELATED"/>
    <property type="match status" value="1"/>
</dbReference>
<keyword evidence="2" id="KW-1003">Cell membrane</keyword>
<gene>
    <name evidence="11" type="ORF">NTJ_09427</name>
</gene>
<protein>
    <recommendedName>
        <fullName evidence="10">Odorant receptor</fullName>
    </recommendedName>
</protein>
<keyword evidence="8 10" id="KW-0675">Receptor</keyword>
<comment type="similarity">
    <text evidence="10">Belongs to the insect chemoreceptor superfamily. Heteromeric odorant receptor channel (TC 1.A.69) family.</text>
</comment>
<keyword evidence="7 10" id="KW-0472">Membrane</keyword>
<feature type="transmembrane region" description="Helical" evidence="10">
    <location>
        <begin position="161"/>
        <end position="182"/>
    </location>
</feature>
<comment type="subcellular location">
    <subcellularLocation>
        <location evidence="1 10">Cell membrane</location>
        <topology evidence="1 10">Multi-pass membrane protein</topology>
    </subcellularLocation>
</comment>
<reference evidence="11 12" key="1">
    <citation type="submission" date="2023-09" db="EMBL/GenBank/DDBJ databases">
        <title>Nesidiocoris tenuis whole genome shotgun sequence.</title>
        <authorList>
            <person name="Shibata T."/>
            <person name="Shimoda M."/>
            <person name="Kobayashi T."/>
            <person name="Uehara T."/>
        </authorList>
    </citation>
    <scope>NUCLEOTIDE SEQUENCE [LARGE SCALE GENOMIC DNA]</scope>
    <source>
        <strain evidence="11 12">Japan</strain>
    </source>
</reference>
<dbReference type="EMBL" id="AP028915">
    <property type="protein sequence ID" value="BES96615.1"/>
    <property type="molecule type" value="Genomic_DNA"/>
</dbReference>
<evidence type="ECO:0000256" key="6">
    <source>
        <dbReference type="ARBA" id="ARBA00022989"/>
    </source>
</evidence>
<proteinExistence type="inferred from homology"/>
<keyword evidence="9 10" id="KW-0807">Transducer</keyword>
<keyword evidence="12" id="KW-1185">Reference proteome</keyword>
<evidence type="ECO:0000256" key="10">
    <source>
        <dbReference type="RuleBase" id="RU351113"/>
    </source>
</evidence>
<evidence type="ECO:0000313" key="11">
    <source>
        <dbReference type="EMBL" id="BES96615.1"/>
    </source>
</evidence>
<evidence type="ECO:0000256" key="4">
    <source>
        <dbReference type="ARBA" id="ARBA00022692"/>
    </source>
</evidence>
<dbReference type="Pfam" id="PF02949">
    <property type="entry name" value="7tm_6"/>
    <property type="match status" value="1"/>
</dbReference>
<evidence type="ECO:0000256" key="5">
    <source>
        <dbReference type="ARBA" id="ARBA00022725"/>
    </source>
</evidence>
<name>A0ABN7B082_9HEMI</name>
<evidence type="ECO:0000256" key="9">
    <source>
        <dbReference type="ARBA" id="ARBA00023224"/>
    </source>
</evidence>
<feature type="transmembrane region" description="Helical" evidence="10">
    <location>
        <begin position="73"/>
        <end position="91"/>
    </location>
</feature>
<evidence type="ECO:0000256" key="3">
    <source>
        <dbReference type="ARBA" id="ARBA00022606"/>
    </source>
</evidence>
<keyword evidence="5 10" id="KW-0552">Olfaction</keyword>
<keyword evidence="4 10" id="KW-0812">Transmembrane</keyword>
<accession>A0ABN7B082</accession>
<keyword evidence="3 10" id="KW-0716">Sensory transduction</keyword>
<feature type="transmembrane region" description="Helical" evidence="10">
    <location>
        <begin position="97"/>
        <end position="119"/>
    </location>
</feature>
<comment type="caution">
    <text evidence="10">Lacks conserved residue(s) required for the propagation of feature annotation.</text>
</comment>
<evidence type="ECO:0000256" key="2">
    <source>
        <dbReference type="ARBA" id="ARBA00022475"/>
    </source>
</evidence>
<evidence type="ECO:0000256" key="7">
    <source>
        <dbReference type="ARBA" id="ARBA00023136"/>
    </source>
</evidence>